<evidence type="ECO:0000256" key="9">
    <source>
        <dbReference type="ARBA" id="ARBA00022833"/>
    </source>
</evidence>
<dbReference type="InterPro" id="IPR002502">
    <property type="entry name" value="Amidase_domain"/>
</dbReference>
<evidence type="ECO:0000256" key="2">
    <source>
        <dbReference type="ARBA" id="ARBA00001947"/>
    </source>
</evidence>
<evidence type="ECO:0000256" key="11">
    <source>
        <dbReference type="ARBA" id="ARBA00039257"/>
    </source>
</evidence>
<dbReference type="GO" id="GO:0009254">
    <property type="term" value="P:peptidoglycan turnover"/>
    <property type="evidence" value="ECO:0007669"/>
    <property type="project" value="TreeGrafter"/>
</dbReference>
<feature type="compositionally biased region" description="Acidic residues" evidence="13">
    <location>
        <begin position="67"/>
        <end position="76"/>
    </location>
</feature>
<evidence type="ECO:0000256" key="12">
    <source>
        <dbReference type="ARBA" id="ARBA00042615"/>
    </source>
</evidence>
<dbReference type="Gene3D" id="3.40.80.10">
    <property type="entry name" value="Peptidoglycan recognition protein-like"/>
    <property type="match status" value="1"/>
</dbReference>
<evidence type="ECO:0000256" key="7">
    <source>
        <dbReference type="ARBA" id="ARBA00022723"/>
    </source>
</evidence>
<evidence type="ECO:0000259" key="14">
    <source>
        <dbReference type="SMART" id="SM00644"/>
    </source>
</evidence>
<evidence type="ECO:0000256" key="8">
    <source>
        <dbReference type="ARBA" id="ARBA00022801"/>
    </source>
</evidence>
<reference evidence="16" key="1">
    <citation type="submission" date="2017-09" db="EMBL/GenBank/DDBJ databases">
        <title>Depth-based differentiation of microbial function through sediment-hosted aquifers and enrichment of novel symbionts in the deep terrestrial subsurface.</title>
        <authorList>
            <person name="Probst A.J."/>
            <person name="Ladd B."/>
            <person name="Jarett J.K."/>
            <person name="Geller-Mcgrath D.E."/>
            <person name="Sieber C.M.K."/>
            <person name="Emerson J.B."/>
            <person name="Anantharaman K."/>
            <person name="Thomas B.C."/>
            <person name="Malmstrom R."/>
            <person name="Stieglmeier M."/>
            <person name="Klingl A."/>
            <person name="Woyke T."/>
            <person name="Ryan C.M."/>
            <person name="Banfield J.F."/>
        </authorList>
    </citation>
    <scope>NUCLEOTIDE SEQUENCE [LARGE SCALE GENOMIC DNA]</scope>
</reference>
<dbReference type="GO" id="GO:0071555">
    <property type="term" value="P:cell wall organization"/>
    <property type="evidence" value="ECO:0007669"/>
    <property type="project" value="UniProtKB-KW"/>
</dbReference>
<keyword evidence="6" id="KW-0963">Cytoplasm</keyword>
<feature type="compositionally biased region" description="Basic and acidic residues" evidence="13">
    <location>
        <begin position="15"/>
        <end position="26"/>
    </location>
</feature>
<evidence type="ECO:0000256" key="3">
    <source>
        <dbReference type="ARBA" id="ARBA00004496"/>
    </source>
</evidence>
<protein>
    <recommendedName>
        <fullName evidence="11">1,6-anhydro-N-acetylmuramyl-L-alanine amidase AmpD</fullName>
        <ecNumber evidence="5">3.5.1.28</ecNumber>
    </recommendedName>
    <alternativeName>
        <fullName evidence="12">N-acetylmuramoyl-L-alanine amidase</fullName>
    </alternativeName>
</protein>
<dbReference type="PANTHER" id="PTHR30417:SF4">
    <property type="entry name" value="1,6-ANHYDRO-N-ACETYLMURAMYL-L-ALANINE AMIDASE AMPD"/>
    <property type="match status" value="1"/>
</dbReference>
<dbReference type="SMART" id="SM00644">
    <property type="entry name" value="Ami_2"/>
    <property type="match status" value="1"/>
</dbReference>
<keyword evidence="8" id="KW-0378">Hydrolase</keyword>
<dbReference type="InterPro" id="IPR051206">
    <property type="entry name" value="NAMLAA_amidase_2"/>
</dbReference>
<accession>A0A2H0TDJ8</accession>
<dbReference type="GO" id="GO:0005737">
    <property type="term" value="C:cytoplasm"/>
    <property type="evidence" value="ECO:0007669"/>
    <property type="project" value="UniProtKB-SubCell"/>
</dbReference>
<dbReference type="GO" id="GO:0008745">
    <property type="term" value="F:N-acetylmuramoyl-L-alanine amidase activity"/>
    <property type="evidence" value="ECO:0007669"/>
    <property type="project" value="UniProtKB-EC"/>
</dbReference>
<dbReference type="PANTHER" id="PTHR30417">
    <property type="entry name" value="N-ACETYLMURAMOYL-L-ALANINE AMIDASE AMID"/>
    <property type="match status" value="1"/>
</dbReference>
<evidence type="ECO:0000313" key="15">
    <source>
        <dbReference type="EMBL" id="PIR68345.1"/>
    </source>
</evidence>
<feature type="domain" description="N-acetylmuramoyl-L-alanine amidase" evidence="14">
    <location>
        <begin position="497"/>
        <end position="633"/>
    </location>
</feature>
<evidence type="ECO:0000256" key="6">
    <source>
        <dbReference type="ARBA" id="ARBA00022490"/>
    </source>
</evidence>
<dbReference type="EMBL" id="PFCQ01000007">
    <property type="protein sequence ID" value="PIR68345.1"/>
    <property type="molecule type" value="Genomic_DNA"/>
</dbReference>
<organism evidence="15 16">
    <name type="scientific">Candidatus Nomurabacteria bacterium CG10_big_fil_rev_8_21_14_0_10_35_16</name>
    <dbReference type="NCBI Taxonomy" id="1974731"/>
    <lineage>
        <taxon>Bacteria</taxon>
        <taxon>Candidatus Nomuraibacteriota</taxon>
    </lineage>
</organism>
<evidence type="ECO:0000313" key="16">
    <source>
        <dbReference type="Proteomes" id="UP000230094"/>
    </source>
</evidence>
<comment type="similarity">
    <text evidence="4">Belongs to the N-acetylmuramoyl-L-alanine amidase 2 family.</text>
</comment>
<keyword evidence="10" id="KW-0961">Cell wall biogenesis/degradation</keyword>
<gene>
    <name evidence="15" type="ORF">COU49_01350</name>
</gene>
<dbReference type="AlphaFoldDB" id="A0A2H0TDJ8"/>
<dbReference type="CDD" id="cd06583">
    <property type="entry name" value="PGRP"/>
    <property type="match status" value="1"/>
</dbReference>
<dbReference type="Proteomes" id="UP000230094">
    <property type="component" value="Unassembled WGS sequence"/>
</dbReference>
<comment type="subcellular location">
    <subcellularLocation>
        <location evidence="3">Cytoplasm</location>
    </subcellularLocation>
</comment>
<feature type="region of interest" description="Disordered" evidence="13">
    <location>
        <begin position="1"/>
        <end position="26"/>
    </location>
</feature>
<comment type="catalytic activity">
    <reaction evidence="1">
        <text>Hydrolyzes the link between N-acetylmuramoyl residues and L-amino acid residues in certain cell-wall glycopeptides.</text>
        <dbReference type="EC" id="3.5.1.28"/>
    </reaction>
</comment>
<evidence type="ECO:0000256" key="4">
    <source>
        <dbReference type="ARBA" id="ARBA00007553"/>
    </source>
</evidence>
<comment type="cofactor">
    <cofactor evidence="2">
        <name>Zn(2+)</name>
        <dbReference type="ChEBI" id="CHEBI:29105"/>
    </cofactor>
</comment>
<feature type="compositionally biased region" description="Basic and acidic residues" evidence="13">
    <location>
        <begin position="50"/>
        <end position="65"/>
    </location>
</feature>
<comment type="caution">
    <text evidence="15">The sequence shown here is derived from an EMBL/GenBank/DDBJ whole genome shotgun (WGS) entry which is preliminary data.</text>
</comment>
<sequence>MDKSPKLTKQPNSTEETKEQKLERLRSERMAIQEQIRVLRVEIAELEGQENIKTEEEREEPKTPIEDSSEEIETIETPEKNIPNEIEAETARIEEKIEAAIGKVEQGNDEIIIEKLTEFQSQIKDEKDKKRIGELLVKIGKTAGKLLRRKLVKYFFLPVSIIASAVLSYHTPDEYWEMWQNWKERHIEKIDADDPNIMGIGALYNDSTSIERTTYDFIGSDTIDYKFGYYMTSVFDLTDRTPPKFKLINDREYYSRIDSVAGITTNLFNNFYPKNEFVPRMSGHLNKSPEEILEIPVIGYNPTTRLMRAGHFKEFNEDWLVSETYEVPLNFELNEDGTINLTYPHSTLRMTPLTTREDGLQIPFPIGITRDKTITKFNPYEATSFGVLEGGKVIMVCGEKQLQVNGSFADMFRVYERLQQEYPGTPINAYYLDNGSYNLPIWNRDDVITPQEIREHMLRNKGGGTALVLMNDGAISPYEYRNKYPEIQHIIEGATLDSITGEKAMNEKSVIVIHHTGNYRNPMQIVREFSDTTLQRSAHVLILKDGTRHLFNSDDDVLGHAGKSDFNDRDKVNFFSLGIEMEGDSNHGHQFTIAQIESMIEYMRPRIEKYGIPLENITTHKIIRDSYLRKHPEMRNEVPRKIDLDDKVWRELQDLIQQTLYPVAKEETELTSDTTNLVGTIAYQDAYRITGNKDRAMAVVREMLTSFKVPVTTIKKTENWIRDFA</sequence>
<dbReference type="InterPro" id="IPR036505">
    <property type="entry name" value="Amidase/PGRP_sf"/>
</dbReference>
<evidence type="ECO:0000256" key="13">
    <source>
        <dbReference type="SAM" id="MobiDB-lite"/>
    </source>
</evidence>
<feature type="region of interest" description="Disordered" evidence="13">
    <location>
        <begin position="47"/>
        <end position="82"/>
    </location>
</feature>
<evidence type="ECO:0000256" key="1">
    <source>
        <dbReference type="ARBA" id="ARBA00001561"/>
    </source>
</evidence>
<evidence type="ECO:0000256" key="10">
    <source>
        <dbReference type="ARBA" id="ARBA00023316"/>
    </source>
</evidence>
<evidence type="ECO:0000256" key="5">
    <source>
        <dbReference type="ARBA" id="ARBA00011901"/>
    </source>
</evidence>
<proteinExistence type="inferred from homology"/>
<dbReference type="SUPFAM" id="SSF55846">
    <property type="entry name" value="N-acetylmuramoyl-L-alanine amidase-like"/>
    <property type="match status" value="1"/>
</dbReference>
<keyword evidence="7" id="KW-0479">Metal-binding</keyword>
<dbReference type="Pfam" id="PF01510">
    <property type="entry name" value="Amidase_2"/>
    <property type="match status" value="1"/>
</dbReference>
<dbReference type="GO" id="GO:0046872">
    <property type="term" value="F:metal ion binding"/>
    <property type="evidence" value="ECO:0007669"/>
    <property type="project" value="UniProtKB-KW"/>
</dbReference>
<keyword evidence="9" id="KW-0862">Zinc</keyword>
<dbReference type="EC" id="3.5.1.28" evidence="5"/>
<dbReference type="GO" id="GO:0009253">
    <property type="term" value="P:peptidoglycan catabolic process"/>
    <property type="evidence" value="ECO:0007669"/>
    <property type="project" value="InterPro"/>
</dbReference>
<name>A0A2H0TDJ8_9BACT</name>